<sequence>MEVLANISKQVAEMNGRMGGMEERLVRVENENRRKAIQPEYDEIRRASVHSTTLASGQAHNLCSPPQSQTRNYQRPTFQTPNPPNHLRQRTPHPNPQPYHPPQENLPFVANQVQYQTPFQNASNASFHEPYTSHPQNAPQMSYQYYQYQNPLYDEIHKEFNNYEIWEHGGRDGNGDILKPLKLKHYETLEAAFHDASKVEADLKEEKSYKAKSSLTSTWSKGRDNWKTTSSRKQPKGGGQAAQVKLDYKSKASEQPQGGNYVKPNFPRTLYNSIL</sequence>
<name>A0A9J6B3B0_SOLCO</name>
<accession>A0A9J6B3B0</accession>
<dbReference type="EMBL" id="JACXVP010000001">
    <property type="protein sequence ID" value="KAG5631214.1"/>
    <property type="molecule type" value="Genomic_DNA"/>
</dbReference>
<gene>
    <name evidence="2" type="ORF">H5410_002931</name>
</gene>
<proteinExistence type="predicted"/>
<evidence type="ECO:0000313" key="2">
    <source>
        <dbReference type="EMBL" id="KAG5631214.1"/>
    </source>
</evidence>
<evidence type="ECO:0000256" key="1">
    <source>
        <dbReference type="SAM" id="MobiDB-lite"/>
    </source>
</evidence>
<feature type="compositionally biased region" description="Polar residues" evidence="1">
    <location>
        <begin position="49"/>
        <end position="80"/>
    </location>
</feature>
<organism evidence="2 3">
    <name type="scientific">Solanum commersonii</name>
    <name type="common">Commerson's wild potato</name>
    <name type="synonym">Commerson's nightshade</name>
    <dbReference type="NCBI Taxonomy" id="4109"/>
    <lineage>
        <taxon>Eukaryota</taxon>
        <taxon>Viridiplantae</taxon>
        <taxon>Streptophyta</taxon>
        <taxon>Embryophyta</taxon>
        <taxon>Tracheophyta</taxon>
        <taxon>Spermatophyta</taxon>
        <taxon>Magnoliopsida</taxon>
        <taxon>eudicotyledons</taxon>
        <taxon>Gunneridae</taxon>
        <taxon>Pentapetalae</taxon>
        <taxon>asterids</taxon>
        <taxon>lamiids</taxon>
        <taxon>Solanales</taxon>
        <taxon>Solanaceae</taxon>
        <taxon>Solanoideae</taxon>
        <taxon>Solaneae</taxon>
        <taxon>Solanum</taxon>
    </lineage>
</organism>
<protein>
    <submittedName>
        <fullName evidence="2">Uncharacterized protein</fullName>
    </submittedName>
</protein>
<evidence type="ECO:0000313" key="3">
    <source>
        <dbReference type="Proteomes" id="UP000824120"/>
    </source>
</evidence>
<feature type="region of interest" description="Disordered" evidence="1">
    <location>
        <begin position="48"/>
        <end position="102"/>
    </location>
</feature>
<feature type="region of interest" description="Disordered" evidence="1">
    <location>
        <begin position="218"/>
        <end position="264"/>
    </location>
</feature>
<dbReference type="Proteomes" id="UP000824120">
    <property type="component" value="Chromosome 1"/>
</dbReference>
<comment type="caution">
    <text evidence="2">The sequence shown here is derived from an EMBL/GenBank/DDBJ whole genome shotgun (WGS) entry which is preliminary data.</text>
</comment>
<reference evidence="2 3" key="1">
    <citation type="submission" date="2020-09" db="EMBL/GenBank/DDBJ databases">
        <title>De no assembly of potato wild relative species, Solanum commersonii.</title>
        <authorList>
            <person name="Cho K."/>
        </authorList>
    </citation>
    <scope>NUCLEOTIDE SEQUENCE [LARGE SCALE GENOMIC DNA]</scope>
    <source>
        <strain evidence="2">LZ3.2</strain>
        <tissue evidence="2">Leaf</tissue>
    </source>
</reference>
<dbReference type="AlphaFoldDB" id="A0A9J6B3B0"/>
<keyword evidence="3" id="KW-1185">Reference proteome</keyword>
<dbReference type="OrthoDB" id="1731207at2759"/>